<reference evidence="1 2" key="1">
    <citation type="submission" date="2018-02" db="EMBL/GenBank/DDBJ databases">
        <title>Genome sequences of Apibacter spp., gut symbionts of Asian honey bees.</title>
        <authorList>
            <person name="Kwong W.K."/>
            <person name="Steele M.I."/>
            <person name="Moran N.A."/>
        </authorList>
    </citation>
    <scope>NUCLEOTIDE SEQUENCE [LARGE SCALE GENOMIC DNA]</scope>
    <source>
        <strain evidence="2">wkB301</strain>
    </source>
</reference>
<accession>A0A2S8AEF6</accession>
<dbReference type="Proteomes" id="UP000238042">
    <property type="component" value="Unassembled WGS sequence"/>
</dbReference>
<evidence type="ECO:0008006" key="3">
    <source>
        <dbReference type="Google" id="ProtNLM"/>
    </source>
</evidence>
<dbReference type="OrthoDB" id="648641at2"/>
<comment type="caution">
    <text evidence="1">The sequence shown here is derived from an EMBL/GenBank/DDBJ whole genome shotgun (WGS) entry which is preliminary data.</text>
</comment>
<organism evidence="1 2">
    <name type="scientific">Apibacter adventoris</name>
    <dbReference type="NCBI Taxonomy" id="1679466"/>
    <lineage>
        <taxon>Bacteria</taxon>
        <taxon>Pseudomonadati</taxon>
        <taxon>Bacteroidota</taxon>
        <taxon>Flavobacteriia</taxon>
        <taxon>Flavobacteriales</taxon>
        <taxon>Weeksellaceae</taxon>
        <taxon>Apibacter</taxon>
    </lineage>
</organism>
<dbReference type="AlphaFoldDB" id="A0A2S8AEF6"/>
<gene>
    <name evidence="1" type="ORF">C4S77_04930</name>
</gene>
<dbReference type="RefSeq" id="WP_105193013.1">
    <property type="nucleotide sequence ID" value="NZ_PSZM01000034.1"/>
</dbReference>
<proteinExistence type="predicted"/>
<evidence type="ECO:0000313" key="1">
    <source>
        <dbReference type="EMBL" id="PQL93490.1"/>
    </source>
</evidence>
<dbReference type="EMBL" id="PSZM01000034">
    <property type="protein sequence ID" value="PQL93490.1"/>
    <property type="molecule type" value="Genomic_DNA"/>
</dbReference>
<name>A0A2S8AEF6_9FLAO</name>
<protein>
    <recommendedName>
        <fullName evidence="3">HEAT repeat domain-containing protein</fullName>
    </recommendedName>
</protein>
<sequence length="206" mass="23805">MDQTVENIDKLRRQLFSTKIAERKKVVKKIVIDKLTVFQDDLFNLFKIEYNKNKSWEFICLLIDTLGILNYKNAANELLKICKKNESHDMITICASRAYCRIKRKNLEDASPILKMLSFGNFSVVDGALKALGEDKMILSENDQNEIINCIQKFEPKLEKGFSDIRMGLAAACENWKKTPKINCFLKECIESQYQPLIKIAKNSLK</sequence>
<keyword evidence="2" id="KW-1185">Reference proteome</keyword>
<evidence type="ECO:0000313" key="2">
    <source>
        <dbReference type="Proteomes" id="UP000238042"/>
    </source>
</evidence>